<dbReference type="AlphaFoldDB" id="A0A855IZ88"/>
<protein>
    <recommendedName>
        <fullName evidence="4">DUF481 domain-containing protein</fullName>
    </recommendedName>
</protein>
<feature type="region of interest" description="Disordered" evidence="1">
    <location>
        <begin position="35"/>
        <end position="56"/>
    </location>
</feature>
<name>A0A855IZ88_9VIBR</name>
<dbReference type="Proteomes" id="UP000235554">
    <property type="component" value="Unassembled WGS sequence"/>
</dbReference>
<evidence type="ECO:0000313" key="3">
    <source>
        <dbReference type="Proteomes" id="UP000235554"/>
    </source>
</evidence>
<feature type="compositionally biased region" description="Basic and acidic residues" evidence="1">
    <location>
        <begin position="35"/>
        <end position="45"/>
    </location>
</feature>
<gene>
    <name evidence="2" type="ORF">BCT50_01850</name>
</gene>
<reference evidence="3" key="1">
    <citation type="submission" date="2016-07" db="EMBL/GenBank/DDBJ databases">
        <title>Nontailed viruses are major unrecognized killers of bacteria in the ocean.</title>
        <authorList>
            <person name="Kauffman K."/>
            <person name="Hussain F."/>
            <person name="Yang J."/>
            <person name="Arevalo P."/>
            <person name="Brown J."/>
            <person name="Cutler M."/>
            <person name="Kelly L."/>
            <person name="Polz M.F."/>
        </authorList>
    </citation>
    <scope>NUCLEOTIDE SEQUENCE [LARGE SCALE GENOMIC DNA]</scope>
    <source>
        <strain evidence="3">10N.261.48.A1</strain>
    </source>
</reference>
<accession>A0A855IZ88</accession>
<proteinExistence type="predicted"/>
<evidence type="ECO:0000313" key="2">
    <source>
        <dbReference type="EMBL" id="PMM63215.1"/>
    </source>
</evidence>
<evidence type="ECO:0000256" key="1">
    <source>
        <dbReference type="SAM" id="MobiDB-lite"/>
    </source>
</evidence>
<organism evidence="2 3">
    <name type="scientific">Vibrio lentus</name>
    <dbReference type="NCBI Taxonomy" id="136468"/>
    <lineage>
        <taxon>Bacteria</taxon>
        <taxon>Pseudomonadati</taxon>
        <taxon>Pseudomonadota</taxon>
        <taxon>Gammaproteobacteria</taxon>
        <taxon>Vibrionales</taxon>
        <taxon>Vibrionaceae</taxon>
        <taxon>Vibrio</taxon>
    </lineage>
</organism>
<evidence type="ECO:0008006" key="4">
    <source>
        <dbReference type="Google" id="ProtNLM"/>
    </source>
</evidence>
<dbReference type="EMBL" id="MCZJ01000001">
    <property type="protein sequence ID" value="PMM63215.1"/>
    <property type="molecule type" value="Genomic_DNA"/>
</dbReference>
<sequence length="247" mass="28195">MTEYHQFSEVTMLLKLLPLLSIIYFLFTSQAAHTEELEPERKPEQEQGQGQIEDLDDPTALSSFLGIRTGTNGYGAIAQFGFNSPDSAFGHNSFIQFKDDFETLHLRHFSIYKQSGTGLFVDMQRNNANAIPVNRASVGAIQIIPLSDKLRINPALLYGETWTDDKQARKTLFPDTSIVTLYTFVRWQVADDWFVNLVPQYTYSVNGRKIRLFELVTQVGHNITKETSMAINTDEDDNFWLTLKHAF</sequence>
<comment type="caution">
    <text evidence="2">The sequence shown here is derived from an EMBL/GenBank/DDBJ whole genome shotgun (WGS) entry which is preliminary data.</text>
</comment>